<evidence type="ECO:0000259" key="10">
    <source>
        <dbReference type="PROSITE" id="PS51898"/>
    </source>
</evidence>
<keyword evidence="6 9" id="KW-0238">DNA-binding</keyword>
<comment type="subunit">
    <text evidence="9">Forms a cyclic heterotetrameric complex composed of two molecules of XerC and two molecules of XerD.</text>
</comment>
<feature type="active site" evidence="9">
    <location>
        <position position="166"/>
    </location>
</feature>
<dbReference type="EMBL" id="JACNLL010000074">
    <property type="protein sequence ID" value="MBC8200035.1"/>
    <property type="molecule type" value="Genomic_DNA"/>
</dbReference>
<keyword evidence="2 9" id="KW-0963">Cytoplasm</keyword>
<evidence type="ECO:0000256" key="5">
    <source>
        <dbReference type="ARBA" id="ARBA00022908"/>
    </source>
</evidence>
<dbReference type="InterPro" id="IPR044068">
    <property type="entry name" value="CB"/>
</dbReference>
<dbReference type="InterPro" id="IPR011010">
    <property type="entry name" value="DNA_brk_join_enz"/>
</dbReference>
<feature type="active site" evidence="9">
    <location>
        <position position="262"/>
    </location>
</feature>
<dbReference type="NCBIfam" id="NF040815">
    <property type="entry name" value="recomb_XerA_Arch"/>
    <property type="match status" value="1"/>
</dbReference>
<comment type="subcellular location">
    <subcellularLocation>
        <location evidence="1 9">Cytoplasm</location>
    </subcellularLocation>
</comment>
<dbReference type="NCBIfam" id="NF001399">
    <property type="entry name" value="PRK00283.1"/>
    <property type="match status" value="1"/>
</dbReference>
<keyword evidence="3 9" id="KW-0132">Cell division</keyword>
<dbReference type="Pfam" id="PF02899">
    <property type="entry name" value="Phage_int_SAM_1"/>
    <property type="match status" value="2"/>
</dbReference>
<comment type="function">
    <text evidence="9">Site-specific tyrosine recombinase, which acts by catalyzing the cutting and rejoining of the recombining DNA molecules. The XerC-XerD complex is essential to convert dimers of the bacterial chromosome into monomers to permit their segregation at cell division. It also contributes to the segregational stability of plasmids.</text>
</comment>
<feature type="active site" description="O-(3'-phospho-DNA)-tyrosine intermediate" evidence="9">
    <location>
        <position position="297"/>
    </location>
</feature>
<dbReference type="HAMAP" id="MF_01808">
    <property type="entry name" value="Recomb_XerC_XerD"/>
    <property type="match status" value="1"/>
</dbReference>
<organism evidence="12 13">
    <name type="scientific">Candidatus Desulfaltia bathyphila</name>
    <dbReference type="NCBI Taxonomy" id="2841697"/>
    <lineage>
        <taxon>Bacteria</taxon>
        <taxon>Pseudomonadati</taxon>
        <taxon>Thermodesulfobacteriota</taxon>
        <taxon>Desulfobacteria</taxon>
        <taxon>Desulfobacterales</taxon>
        <taxon>Desulfobacterales incertae sedis</taxon>
        <taxon>Candidatus Desulfaltia</taxon>
    </lineage>
</organism>
<dbReference type="InterPro" id="IPR002104">
    <property type="entry name" value="Integrase_catalytic"/>
</dbReference>
<proteinExistence type="inferred from homology"/>
<evidence type="ECO:0000256" key="9">
    <source>
        <dbReference type="HAMAP-Rule" id="MF_01808"/>
    </source>
</evidence>
<evidence type="ECO:0000256" key="3">
    <source>
        <dbReference type="ARBA" id="ARBA00022618"/>
    </source>
</evidence>
<dbReference type="PANTHER" id="PTHR30349:SF77">
    <property type="entry name" value="TYROSINE RECOMBINASE XERC"/>
    <property type="match status" value="1"/>
</dbReference>
<dbReference type="Gene3D" id="1.10.150.130">
    <property type="match status" value="1"/>
</dbReference>
<feature type="domain" description="Tyr recombinase" evidence="10">
    <location>
        <begin position="126"/>
        <end position="310"/>
    </location>
</feature>
<dbReference type="InterPro" id="IPR050090">
    <property type="entry name" value="Tyrosine_recombinase_XerCD"/>
</dbReference>
<dbReference type="GO" id="GO:0005737">
    <property type="term" value="C:cytoplasm"/>
    <property type="evidence" value="ECO:0007669"/>
    <property type="project" value="UniProtKB-SubCell"/>
</dbReference>
<accession>A0A8J6N8T2</accession>
<evidence type="ECO:0000259" key="11">
    <source>
        <dbReference type="PROSITE" id="PS51900"/>
    </source>
</evidence>
<comment type="caution">
    <text evidence="12">The sequence shown here is derived from an EMBL/GenBank/DDBJ whole genome shotgun (WGS) entry which is preliminary data.</text>
</comment>
<evidence type="ECO:0000313" key="12">
    <source>
        <dbReference type="EMBL" id="MBC8200035.1"/>
    </source>
</evidence>
<keyword evidence="5 9" id="KW-0229">DNA integration</keyword>
<dbReference type="InterPro" id="IPR013762">
    <property type="entry name" value="Integrase-like_cat_sf"/>
</dbReference>
<dbReference type="InterPro" id="IPR004107">
    <property type="entry name" value="Integrase_SAM-like_N"/>
</dbReference>
<dbReference type="PROSITE" id="PS51900">
    <property type="entry name" value="CB"/>
    <property type="match status" value="1"/>
</dbReference>
<dbReference type="GO" id="GO:0003677">
    <property type="term" value="F:DNA binding"/>
    <property type="evidence" value="ECO:0007669"/>
    <property type="project" value="UniProtKB-UniRule"/>
</dbReference>
<feature type="active site" evidence="9">
    <location>
        <position position="265"/>
    </location>
</feature>
<keyword evidence="8 9" id="KW-0131">Cell cycle</keyword>
<dbReference type="GO" id="GO:0006313">
    <property type="term" value="P:DNA transposition"/>
    <property type="evidence" value="ECO:0007669"/>
    <property type="project" value="UniProtKB-UniRule"/>
</dbReference>
<dbReference type="AlphaFoldDB" id="A0A8J6N8T2"/>
<dbReference type="CDD" id="cd00798">
    <property type="entry name" value="INT_XerDC_C"/>
    <property type="match status" value="1"/>
</dbReference>
<keyword evidence="7 9" id="KW-0233">DNA recombination</keyword>
<feature type="active site" evidence="9">
    <location>
        <position position="190"/>
    </location>
</feature>
<feature type="active site" evidence="9">
    <location>
        <position position="288"/>
    </location>
</feature>
<dbReference type="InterPro" id="IPR010998">
    <property type="entry name" value="Integrase_recombinase_N"/>
</dbReference>
<dbReference type="Pfam" id="PF00589">
    <property type="entry name" value="Phage_integrase"/>
    <property type="match status" value="1"/>
</dbReference>
<dbReference type="PANTHER" id="PTHR30349">
    <property type="entry name" value="PHAGE INTEGRASE-RELATED"/>
    <property type="match status" value="1"/>
</dbReference>
<sequence length="316" mass="35456">MISSAFKKLIGSFIEFLSLEKGYSKNTSRAYLHDLEEFASFFAQNRSLTGGKSNHADSYKENQVGVDEVSPLMIRGYLGFLHKKNKKVTIARKLSSLRSFFRYLVKHGVITDNPADLILSPKQRKAIPVCLTVDDTFRLLNFIKTDTLAGLRNCAVFESLYSSGIRVSELAGLNLIDVDFTSCVIRVFGKGNKERIVPIGKNALDAIKAYRNRLRLEAGMQIDENGPLFLNKNNGRLTARSIARILARVAKECGLLMPVSPHALRHSFATHMLDAGADLRVVQELLGHKNLSTTQKYTHVSIDRLMETYDKAHPRR</sequence>
<evidence type="ECO:0000256" key="4">
    <source>
        <dbReference type="ARBA" id="ARBA00022829"/>
    </source>
</evidence>
<reference evidence="12 13" key="1">
    <citation type="submission" date="2020-08" db="EMBL/GenBank/DDBJ databases">
        <title>Bridging the membrane lipid divide: bacteria of the FCB group superphylum have the potential to synthesize archaeal ether lipids.</title>
        <authorList>
            <person name="Villanueva L."/>
            <person name="Von Meijenfeldt F.A.B."/>
            <person name="Westbye A.B."/>
            <person name="Yadav S."/>
            <person name="Hopmans E.C."/>
            <person name="Dutilh B.E."/>
            <person name="Sinninghe Damste J.S."/>
        </authorList>
    </citation>
    <scope>NUCLEOTIDE SEQUENCE [LARGE SCALE GENOMIC DNA]</scope>
    <source>
        <strain evidence="12">NIOZ-UU82</strain>
    </source>
</reference>
<feature type="domain" description="Core-binding (CB)" evidence="11">
    <location>
        <begin position="4"/>
        <end position="105"/>
    </location>
</feature>
<dbReference type="GO" id="GO:0009037">
    <property type="term" value="F:tyrosine-based site-specific recombinase activity"/>
    <property type="evidence" value="ECO:0007669"/>
    <property type="project" value="UniProtKB-UniRule"/>
</dbReference>
<evidence type="ECO:0000256" key="8">
    <source>
        <dbReference type="ARBA" id="ARBA00023306"/>
    </source>
</evidence>
<dbReference type="Proteomes" id="UP000603545">
    <property type="component" value="Unassembled WGS sequence"/>
</dbReference>
<comment type="similarity">
    <text evidence="9">Belongs to the 'phage' integrase family. XerC subfamily.</text>
</comment>
<evidence type="ECO:0000313" key="13">
    <source>
        <dbReference type="Proteomes" id="UP000603545"/>
    </source>
</evidence>
<dbReference type="PROSITE" id="PS51898">
    <property type="entry name" value="TYR_RECOMBINASE"/>
    <property type="match status" value="1"/>
</dbReference>
<name>A0A8J6N8T2_9BACT</name>
<dbReference type="GO" id="GO:0007059">
    <property type="term" value="P:chromosome segregation"/>
    <property type="evidence" value="ECO:0007669"/>
    <property type="project" value="UniProtKB-UniRule"/>
</dbReference>
<dbReference type="SUPFAM" id="SSF56349">
    <property type="entry name" value="DNA breaking-rejoining enzymes"/>
    <property type="match status" value="1"/>
</dbReference>
<dbReference type="Gene3D" id="1.10.443.10">
    <property type="entry name" value="Intergrase catalytic core"/>
    <property type="match status" value="1"/>
</dbReference>
<dbReference type="GO" id="GO:0051301">
    <property type="term" value="P:cell division"/>
    <property type="evidence" value="ECO:0007669"/>
    <property type="project" value="UniProtKB-KW"/>
</dbReference>
<evidence type="ECO:0000256" key="2">
    <source>
        <dbReference type="ARBA" id="ARBA00022490"/>
    </source>
</evidence>
<evidence type="ECO:0000256" key="6">
    <source>
        <dbReference type="ARBA" id="ARBA00023125"/>
    </source>
</evidence>
<gene>
    <name evidence="9" type="primary">xerC</name>
    <name evidence="12" type="ORF">H8E80_08350</name>
</gene>
<evidence type="ECO:0000256" key="1">
    <source>
        <dbReference type="ARBA" id="ARBA00004496"/>
    </source>
</evidence>
<protein>
    <recommendedName>
        <fullName evidence="9">Tyrosine recombinase XerC</fullName>
    </recommendedName>
</protein>
<dbReference type="InterPro" id="IPR023009">
    <property type="entry name" value="Tyrosine_recombinase_XerC/XerD"/>
</dbReference>
<keyword evidence="4 9" id="KW-0159">Chromosome partition</keyword>
<evidence type="ECO:0000256" key="7">
    <source>
        <dbReference type="ARBA" id="ARBA00023172"/>
    </source>
</evidence>